<dbReference type="Pfam" id="PF21010">
    <property type="entry name" value="HA2_C"/>
    <property type="match status" value="1"/>
</dbReference>
<dbReference type="InterPro" id="IPR027417">
    <property type="entry name" value="P-loop_NTPase"/>
</dbReference>
<keyword evidence="5" id="KW-0347">Helicase</keyword>
<organism evidence="11 12">
    <name type="scientific">Rozella allomycis (strain CSF55)</name>
    <dbReference type="NCBI Taxonomy" id="988480"/>
    <lineage>
        <taxon>Eukaryota</taxon>
        <taxon>Fungi</taxon>
        <taxon>Fungi incertae sedis</taxon>
        <taxon>Cryptomycota</taxon>
        <taxon>Cryptomycota incertae sedis</taxon>
        <taxon>Rozella</taxon>
    </lineage>
</organism>
<dbReference type="PANTHER" id="PTHR18934">
    <property type="entry name" value="ATP-DEPENDENT RNA HELICASE"/>
    <property type="match status" value="1"/>
</dbReference>
<dbReference type="Pfam" id="PF04408">
    <property type="entry name" value="WHD_HA2"/>
    <property type="match status" value="1"/>
</dbReference>
<dbReference type="SUPFAM" id="SSF52540">
    <property type="entry name" value="P-loop containing nucleoside triphosphate hydrolases"/>
    <property type="match status" value="1"/>
</dbReference>
<evidence type="ECO:0000256" key="9">
    <source>
        <dbReference type="SAM" id="MobiDB-lite"/>
    </source>
</evidence>
<dbReference type="GO" id="GO:0016787">
    <property type="term" value="F:hydrolase activity"/>
    <property type="evidence" value="ECO:0007669"/>
    <property type="project" value="UniProtKB-KW"/>
</dbReference>
<sequence>MDSLIVTPISQAQAGQRSGRAGRTGPGKCFRLYTEEAFLTELQPNSIPEIQRTNLANTVLTLKALGINDLLNFDFMDPPTKQSMLEALEKLFALGALDEEGLLTKLGRHMADFPLEPPLSKMLIYSVELGCSEEILTIVAMLSIQNVFYRPKEKQAAADQIKAKFHQPEVTIHPHFNIGRSFNFTNSV</sequence>
<feature type="non-terminal residue" evidence="11">
    <location>
        <position position="188"/>
    </location>
</feature>
<dbReference type="InterPro" id="IPR007502">
    <property type="entry name" value="Helicase-assoc_dom"/>
</dbReference>
<gene>
    <name evidence="11" type="ORF">ROZALSC1DRAFT_31492</name>
</gene>
<feature type="domain" description="Helicase C-terminal" evidence="10">
    <location>
        <begin position="1"/>
        <end position="66"/>
    </location>
</feature>
<evidence type="ECO:0000259" key="10">
    <source>
        <dbReference type="PROSITE" id="PS51194"/>
    </source>
</evidence>
<evidence type="ECO:0000256" key="3">
    <source>
        <dbReference type="ARBA" id="ARBA00022741"/>
    </source>
</evidence>
<accession>A0A4P9YDA6</accession>
<dbReference type="GO" id="GO:0005684">
    <property type="term" value="C:U2-type spliceosomal complex"/>
    <property type="evidence" value="ECO:0007669"/>
    <property type="project" value="UniProtKB-ARBA"/>
</dbReference>
<keyword evidence="2" id="KW-0507">mRNA processing</keyword>
<evidence type="ECO:0000313" key="12">
    <source>
        <dbReference type="Proteomes" id="UP000281549"/>
    </source>
</evidence>
<name>A0A4P9YDA6_ROZAC</name>
<comment type="catalytic activity">
    <reaction evidence="8">
        <text>ATP + H2O = ADP + phosphate + H(+)</text>
        <dbReference type="Rhea" id="RHEA:13065"/>
        <dbReference type="ChEBI" id="CHEBI:15377"/>
        <dbReference type="ChEBI" id="CHEBI:15378"/>
        <dbReference type="ChEBI" id="CHEBI:30616"/>
        <dbReference type="ChEBI" id="CHEBI:43474"/>
        <dbReference type="ChEBI" id="CHEBI:456216"/>
        <dbReference type="EC" id="3.6.4.13"/>
    </reaction>
</comment>
<dbReference type="GO" id="GO:0071013">
    <property type="term" value="C:catalytic step 2 spliceosome"/>
    <property type="evidence" value="ECO:0007669"/>
    <property type="project" value="TreeGrafter"/>
</dbReference>
<dbReference type="PANTHER" id="PTHR18934:SF85">
    <property type="entry name" value="ATP-DEPENDENT RNA HELICASE DHX8"/>
    <property type="match status" value="1"/>
</dbReference>
<dbReference type="PROSITE" id="PS51194">
    <property type="entry name" value="HELICASE_CTER"/>
    <property type="match status" value="1"/>
</dbReference>
<reference evidence="12" key="1">
    <citation type="journal article" date="2018" name="Nat. Microbiol.">
        <title>Leveraging single-cell genomics to expand the fungal tree of life.</title>
        <authorList>
            <person name="Ahrendt S.R."/>
            <person name="Quandt C.A."/>
            <person name="Ciobanu D."/>
            <person name="Clum A."/>
            <person name="Salamov A."/>
            <person name="Andreopoulos B."/>
            <person name="Cheng J.F."/>
            <person name="Woyke T."/>
            <person name="Pelin A."/>
            <person name="Henrissat B."/>
            <person name="Reynolds N.K."/>
            <person name="Benny G.L."/>
            <person name="Smith M.E."/>
            <person name="James T.Y."/>
            <person name="Grigoriev I.V."/>
        </authorList>
    </citation>
    <scope>NUCLEOTIDE SEQUENCE [LARGE SCALE GENOMIC DNA]</scope>
    <source>
        <strain evidence="12">CSF55</strain>
    </source>
</reference>
<evidence type="ECO:0000256" key="6">
    <source>
        <dbReference type="ARBA" id="ARBA00022840"/>
    </source>
</evidence>
<dbReference type="Gene3D" id="3.40.50.300">
    <property type="entry name" value="P-loop containing nucleotide triphosphate hydrolases"/>
    <property type="match status" value="1"/>
</dbReference>
<dbReference type="AlphaFoldDB" id="A0A4P9YDA6"/>
<evidence type="ECO:0000313" key="11">
    <source>
        <dbReference type="EMBL" id="RKP16601.1"/>
    </source>
</evidence>
<proteinExistence type="predicted"/>
<dbReference type="InterPro" id="IPR001650">
    <property type="entry name" value="Helicase_C-like"/>
</dbReference>
<protein>
    <recommendedName>
        <fullName evidence="1">RNA helicase</fullName>
        <ecNumber evidence="1">3.6.4.13</ecNumber>
    </recommendedName>
</protein>
<dbReference type="Gene3D" id="1.20.120.1080">
    <property type="match status" value="1"/>
</dbReference>
<feature type="region of interest" description="Disordered" evidence="9">
    <location>
        <begin position="1"/>
        <end position="25"/>
    </location>
</feature>
<dbReference type="EC" id="3.6.4.13" evidence="1"/>
<keyword evidence="3" id="KW-0547">Nucleotide-binding</keyword>
<dbReference type="EMBL" id="ML006381">
    <property type="protein sequence ID" value="RKP16601.1"/>
    <property type="molecule type" value="Genomic_DNA"/>
</dbReference>
<dbReference type="GO" id="GO:0003724">
    <property type="term" value="F:RNA helicase activity"/>
    <property type="evidence" value="ECO:0007669"/>
    <property type="project" value="UniProtKB-EC"/>
</dbReference>
<keyword evidence="6" id="KW-0067">ATP-binding</keyword>
<evidence type="ECO:0000256" key="7">
    <source>
        <dbReference type="ARBA" id="ARBA00023187"/>
    </source>
</evidence>
<evidence type="ECO:0000256" key="1">
    <source>
        <dbReference type="ARBA" id="ARBA00012552"/>
    </source>
</evidence>
<evidence type="ECO:0000256" key="4">
    <source>
        <dbReference type="ARBA" id="ARBA00022801"/>
    </source>
</evidence>
<dbReference type="FunFam" id="1.20.120.1080:FF:000001">
    <property type="entry name" value="Pre-mRNA-splicing factor ATP-dependent RNA helicase"/>
    <property type="match status" value="1"/>
</dbReference>
<evidence type="ECO:0000256" key="8">
    <source>
        <dbReference type="ARBA" id="ARBA00047984"/>
    </source>
</evidence>
<dbReference type="GO" id="GO:0000390">
    <property type="term" value="P:spliceosomal complex disassembly"/>
    <property type="evidence" value="ECO:0007669"/>
    <property type="project" value="TreeGrafter"/>
</dbReference>
<keyword evidence="4 11" id="KW-0378">Hydrolase</keyword>
<keyword evidence="7" id="KW-0508">mRNA splicing</keyword>
<dbReference type="GO" id="GO:0005524">
    <property type="term" value="F:ATP binding"/>
    <property type="evidence" value="ECO:0007669"/>
    <property type="project" value="UniProtKB-KW"/>
</dbReference>
<evidence type="ECO:0000256" key="5">
    <source>
        <dbReference type="ARBA" id="ARBA00022806"/>
    </source>
</evidence>
<evidence type="ECO:0000256" key="2">
    <source>
        <dbReference type="ARBA" id="ARBA00022664"/>
    </source>
</evidence>
<dbReference type="GO" id="GO:0003723">
    <property type="term" value="F:RNA binding"/>
    <property type="evidence" value="ECO:0007669"/>
    <property type="project" value="TreeGrafter"/>
</dbReference>
<dbReference type="Proteomes" id="UP000281549">
    <property type="component" value="Unassembled WGS sequence"/>
</dbReference>
<dbReference type="InterPro" id="IPR048333">
    <property type="entry name" value="HA2_WH"/>
</dbReference>
<dbReference type="SMART" id="SM00847">
    <property type="entry name" value="HA2"/>
    <property type="match status" value="1"/>
</dbReference>